<dbReference type="RefSeq" id="WP_332867248.1">
    <property type="nucleotide sequence ID" value="NZ_JBAFSM010000059.1"/>
</dbReference>
<proteinExistence type="predicted"/>
<evidence type="ECO:0000313" key="2">
    <source>
        <dbReference type="Proteomes" id="UP001328733"/>
    </source>
</evidence>
<evidence type="ECO:0000313" key="1">
    <source>
        <dbReference type="EMBL" id="MEG3439770.1"/>
    </source>
</evidence>
<name>A0AAW9QPS8_9CHRO</name>
<organism evidence="1 2">
    <name type="scientific">Pannus brasiliensis CCIBt3594</name>
    <dbReference type="NCBI Taxonomy" id="1427578"/>
    <lineage>
        <taxon>Bacteria</taxon>
        <taxon>Bacillati</taxon>
        <taxon>Cyanobacteriota</taxon>
        <taxon>Cyanophyceae</taxon>
        <taxon>Oscillatoriophycideae</taxon>
        <taxon>Chroococcales</taxon>
        <taxon>Microcystaceae</taxon>
        <taxon>Pannus</taxon>
    </lineage>
</organism>
<dbReference type="EMBL" id="JBAFSM010000059">
    <property type="protein sequence ID" value="MEG3439770.1"/>
    <property type="molecule type" value="Genomic_DNA"/>
</dbReference>
<keyword evidence="2" id="KW-1185">Reference proteome</keyword>
<dbReference type="AlphaFoldDB" id="A0AAW9QPS8"/>
<gene>
    <name evidence="1" type="ORF">V0288_21765</name>
</gene>
<protein>
    <submittedName>
        <fullName evidence="1">Uncharacterized protein</fullName>
    </submittedName>
</protein>
<dbReference type="Proteomes" id="UP001328733">
    <property type="component" value="Unassembled WGS sequence"/>
</dbReference>
<accession>A0AAW9QPS8</accession>
<comment type="caution">
    <text evidence="1">The sequence shown here is derived from an EMBL/GenBank/DDBJ whole genome shotgun (WGS) entry which is preliminary data.</text>
</comment>
<reference evidence="1 2" key="1">
    <citation type="submission" date="2024-01" db="EMBL/GenBank/DDBJ databases">
        <title>Genomic insights into the taxonomy and metabolism of the cyanobacterium Pannus brasiliensis CCIBt3594.</title>
        <authorList>
            <person name="Machado M."/>
            <person name="Botero N.B."/>
            <person name="Andreote A.P.D."/>
            <person name="Feitosa A.M.T."/>
            <person name="Popin R."/>
            <person name="Sivonen K."/>
            <person name="Fiore M.F."/>
        </authorList>
    </citation>
    <scope>NUCLEOTIDE SEQUENCE [LARGE SCALE GENOMIC DNA]</scope>
    <source>
        <strain evidence="1 2">CCIBt3594</strain>
    </source>
</reference>
<sequence length="107" mass="12323">MDALPLCLNRYQLQLLNESIDRTRSNSPGADSHIACLQESLRSELNSWQDSPDTKKVISLPLDSYQLEGLRSGIFQEMEILENEREKQQLNQVLDQIPEYSLQENSD</sequence>